<dbReference type="Proteomes" id="UP000653305">
    <property type="component" value="Unassembled WGS sequence"/>
</dbReference>
<organism evidence="2 3">
    <name type="scientific">Phtheirospermum japonicum</name>
    <dbReference type="NCBI Taxonomy" id="374723"/>
    <lineage>
        <taxon>Eukaryota</taxon>
        <taxon>Viridiplantae</taxon>
        <taxon>Streptophyta</taxon>
        <taxon>Embryophyta</taxon>
        <taxon>Tracheophyta</taxon>
        <taxon>Spermatophyta</taxon>
        <taxon>Magnoliopsida</taxon>
        <taxon>eudicotyledons</taxon>
        <taxon>Gunneridae</taxon>
        <taxon>Pentapetalae</taxon>
        <taxon>asterids</taxon>
        <taxon>lamiids</taxon>
        <taxon>Lamiales</taxon>
        <taxon>Orobanchaceae</taxon>
        <taxon>Orobanchaceae incertae sedis</taxon>
        <taxon>Phtheirospermum</taxon>
    </lineage>
</organism>
<proteinExistence type="predicted"/>
<keyword evidence="3" id="KW-1185">Reference proteome</keyword>
<dbReference type="AlphaFoldDB" id="A0A830BPT2"/>
<comment type="caution">
    <text evidence="2">The sequence shown here is derived from an EMBL/GenBank/DDBJ whole genome shotgun (WGS) entry which is preliminary data.</text>
</comment>
<reference evidence="2" key="1">
    <citation type="submission" date="2020-07" db="EMBL/GenBank/DDBJ databases">
        <title>Ethylene signaling mediates host invasion by parasitic plants.</title>
        <authorList>
            <person name="Yoshida S."/>
        </authorList>
    </citation>
    <scope>NUCLEOTIDE SEQUENCE</scope>
    <source>
        <strain evidence="2">Okayama</strain>
    </source>
</reference>
<accession>A0A830BPT2</accession>
<gene>
    <name evidence="2" type="ORF">PHJA_000842600</name>
</gene>
<dbReference type="EMBL" id="BMAC01000135">
    <property type="protein sequence ID" value="GFP86988.1"/>
    <property type="molecule type" value="Genomic_DNA"/>
</dbReference>
<evidence type="ECO:0000313" key="3">
    <source>
        <dbReference type="Proteomes" id="UP000653305"/>
    </source>
</evidence>
<sequence length="68" mass="7188">MQISLHPLHGVCGGDPHREPHLGCVVQGDASAHGGAGPRPRNVLRRHLLAQRRKHPSIPGPVPPPPAP</sequence>
<evidence type="ECO:0000256" key="1">
    <source>
        <dbReference type="SAM" id="MobiDB-lite"/>
    </source>
</evidence>
<evidence type="ECO:0000313" key="2">
    <source>
        <dbReference type="EMBL" id="GFP86988.1"/>
    </source>
</evidence>
<name>A0A830BPT2_9LAMI</name>
<protein>
    <submittedName>
        <fullName evidence="2">Uncharacterized protein</fullName>
    </submittedName>
</protein>
<feature type="region of interest" description="Disordered" evidence="1">
    <location>
        <begin position="1"/>
        <end position="20"/>
    </location>
</feature>